<feature type="region of interest" description="Disordered" evidence="1">
    <location>
        <begin position="398"/>
        <end position="433"/>
    </location>
</feature>
<feature type="compositionally biased region" description="Basic and acidic residues" evidence="1">
    <location>
        <begin position="985"/>
        <end position="1002"/>
    </location>
</feature>
<name>A0ABN9SYM6_9DINO</name>
<keyword evidence="3" id="KW-1185">Reference proteome</keyword>
<evidence type="ECO:0000256" key="1">
    <source>
        <dbReference type="SAM" id="MobiDB-lite"/>
    </source>
</evidence>
<dbReference type="EMBL" id="CAUYUJ010014151">
    <property type="protein sequence ID" value="CAK0837412.1"/>
    <property type="molecule type" value="Genomic_DNA"/>
</dbReference>
<sequence length="1339" mass="144066">MALRPGDVVLVRYDDDLWHERLILFHIQGHEYVVCSPDYDIFVEQLDAQNPDLTGIRFPAAPGAAVMGVGRARAFSPRPTAAQQQQLLAEGQQVGAAELTARGLPAAAPPGAPVAGAAGAAPAAVLPAGGAAAAAIVPAVAAAPPLAAPAAAAGAAAAAPVAPAAAAPAAAAAAPAVRRIAGVGGAWVLDEPAAGFSVGFEVQAPAGIHVVDSRAFLGFNGRTRAFRLLAAGTDIDQYVMQRQTELAIDRRTISVDPTGRPRAFAECAAEMIEDPNVKYSLSGPRTGGYLVERTARGGGGGLVHEHDKWVAESGAKPRDRSVHEHQVLTKALQIGATEDGLNLRNLGMAELPFRRKQLIEEVHADNPHNPSWDGWEHYLGIEERKGGAGMAPSLRQHVASEMGKQAAVDKEKRKAREAKKGGKSGKDDSANKDSNAAVEALNALYGCETAPASTINDAQAAAHRHILRTISSATPSIPVPTPEEASREFLGHRLDYHGDGSAVVPYDGSKVSLPDGSSPPVPLADVLPPRLSEVVRIFEDLMLSDRPEDDVKAEQAQVAPYFDERLRADRSLYISFLARMAAAAGIAAEQTVVGSWPVPPLDTGPITLPYCDNVTVFGLSADRALGVRDRILEGFQDAGFQMHDITEAEPLGTVLGASVGGEPATVRRSIDRMWLIRGALLWMASQKRASGEQVEALIGHFVSAAIFRRPALSILRACYEFTRVAGKNHIDLWASVQYEFWLMAAVLPVLSSDMSLGWAGEVWATDACKSGYGACKRILSSREVGDIGRWNERWRFRRLQPSEWAPRARALGEFDAVVDPRTVDPDGSVPADRRWIEREGFPEVPFEVCQKGHWKTVYAGRFRYCEYIGVLEGRAFLWALRRVARYPECHGARRLFLVDNYGLALALTKGRATSFGFLQVCRRSAAIQLAANLSCSARWIPSEWNPSDEPSRLFERAAASRRAVGRPERGWREHLDGRGPWSPESRGRPGKGADGRQARRAEQAGGPRAAALGDSCTLQCETYFDAFRRWVANEVKEPLPSTASALSNLLLDYLDVLLEEGNEYGDAEKVVAAVKHHMFSVPGVNVMPRVTRALKGFRKKRPPRSRAPIPRLVMAGLVTVLKFWGLHDLALMVLMSWVAYLRPGEARGLKVKDLVAPVGRKRRRGQQSALDHWSIVVAPQEDYVVSKTGTFDDAIALDSPSWAGPALEKAAGRRAGEELLLSVEAGLAVSKFRAAATPLGLPGLCLYQLRHGGASGDLLTKARGLSEIMARGRWLSGVSVRRCAKAGQVQKLLHALPRDAKLFCEWADENLQGIIEGAVAPRLPAGSSAGPQAARAAAS</sequence>
<evidence type="ECO:0000313" key="2">
    <source>
        <dbReference type="EMBL" id="CAK0837412.1"/>
    </source>
</evidence>
<gene>
    <name evidence="2" type="ORF">PCOR1329_LOCUS33613</name>
</gene>
<dbReference type="Proteomes" id="UP001189429">
    <property type="component" value="Unassembled WGS sequence"/>
</dbReference>
<comment type="caution">
    <text evidence="2">The sequence shown here is derived from an EMBL/GenBank/DDBJ whole genome shotgun (WGS) entry which is preliminary data.</text>
</comment>
<proteinExistence type="predicted"/>
<organism evidence="2 3">
    <name type="scientific">Prorocentrum cordatum</name>
    <dbReference type="NCBI Taxonomy" id="2364126"/>
    <lineage>
        <taxon>Eukaryota</taxon>
        <taxon>Sar</taxon>
        <taxon>Alveolata</taxon>
        <taxon>Dinophyceae</taxon>
        <taxon>Prorocentrales</taxon>
        <taxon>Prorocentraceae</taxon>
        <taxon>Prorocentrum</taxon>
    </lineage>
</organism>
<feature type="region of interest" description="Disordered" evidence="1">
    <location>
        <begin position="969"/>
        <end position="1010"/>
    </location>
</feature>
<protein>
    <submittedName>
        <fullName evidence="2">Uncharacterized protein</fullName>
    </submittedName>
</protein>
<evidence type="ECO:0000313" key="3">
    <source>
        <dbReference type="Proteomes" id="UP001189429"/>
    </source>
</evidence>
<reference evidence="2" key="1">
    <citation type="submission" date="2023-10" db="EMBL/GenBank/DDBJ databases">
        <authorList>
            <person name="Chen Y."/>
            <person name="Shah S."/>
            <person name="Dougan E. K."/>
            <person name="Thang M."/>
            <person name="Chan C."/>
        </authorList>
    </citation>
    <scope>NUCLEOTIDE SEQUENCE [LARGE SCALE GENOMIC DNA]</scope>
</reference>
<accession>A0ABN9SYM6</accession>
<feature type="compositionally biased region" description="Basic and acidic residues" evidence="1">
    <location>
        <begin position="407"/>
        <end position="431"/>
    </location>
</feature>